<dbReference type="OrthoDB" id="9796171at2"/>
<dbReference type="InterPro" id="IPR016181">
    <property type="entry name" value="Acyl_CoA_acyltransferase"/>
</dbReference>
<reference evidence="2 3" key="1">
    <citation type="submission" date="2018-11" db="EMBL/GenBank/DDBJ databases">
        <title>Aureibaculum marinum gen. nov., sp. nov., a member of the family Flavobacteriaceae isolated from the Bohai Sea.</title>
        <authorList>
            <person name="Ji X."/>
        </authorList>
    </citation>
    <scope>NUCLEOTIDE SEQUENCE [LARGE SCALE GENOMIC DNA]</scope>
    <source>
        <strain evidence="2 3">BH-SD17</strain>
    </source>
</reference>
<keyword evidence="2" id="KW-0808">Transferase</keyword>
<evidence type="ECO:0000259" key="1">
    <source>
        <dbReference type="PROSITE" id="PS51186"/>
    </source>
</evidence>
<feature type="domain" description="N-acetyltransferase" evidence="1">
    <location>
        <begin position="6"/>
        <end position="147"/>
    </location>
</feature>
<proteinExistence type="predicted"/>
<dbReference type="AlphaFoldDB" id="A0A3N4NY60"/>
<comment type="caution">
    <text evidence="2">The sequence shown here is derived from an EMBL/GenBank/DDBJ whole genome shotgun (WGS) entry which is preliminary data.</text>
</comment>
<accession>A0A3N4NY60</accession>
<evidence type="ECO:0000313" key="2">
    <source>
        <dbReference type="EMBL" id="RPD96509.1"/>
    </source>
</evidence>
<keyword evidence="3" id="KW-1185">Reference proteome</keyword>
<organism evidence="2 3">
    <name type="scientific">Aureibaculum marinum</name>
    <dbReference type="NCBI Taxonomy" id="2487930"/>
    <lineage>
        <taxon>Bacteria</taxon>
        <taxon>Pseudomonadati</taxon>
        <taxon>Bacteroidota</taxon>
        <taxon>Flavobacteriia</taxon>
        <taxon>Flavobacteriales</taxon>
        <taxon>Flavobacteriaceae</taxon>
        <taxon>Aureibaculum</taxon>
    </lineage>
</organism>
<protein>
    <submittedName>
        <fullName evidence="2">GNAT family N-acetyltransferase</fullName>
    </submittedName>
</protein>
<gene>
    <name evidence="2" type="ORF">EGM88_09075</name>
</gene>
<sequence length="147" mass="17580">MKWFLKTFDQLSLNEFYSILKLRIDIFVVEQNCPYPELDNKDQLAYHFYCIYNNEVIAYTRIFKPGDYYKEVAFGRVVVHKNFRKQELGKKLINKTIEEIYNLFGKTTIKIGGQTYLKKFYKSFGFQQIGEGYIEDGIPHIHMILHK</sequence>
<dbReference type="Gene3D" id="3.40.630.30">
    <property type="match status" value="1"/>
</dbReference>
<name>A0A3N4NY60_9FLAO</name>
<dbReference type="Pfam" id="PF13673">
    <property type="entry name" value="Acetyltransf_10"/>
    <property type="match status" value="1"/>
</dbReference>
<evidence type="ECO:0000313" key="3">
    <source>
        <dbReference type="Proteomes" id="UP000270856"/>
    </source>
</evidence>
<dbReference type="RefSeq" id="WP_123897714.1">
    <property type="nucleotide sequence ID" value="NZ_RPFJ01000011.1"/>
</dbReference>
<dbReference type="CDD" id="cd04301">
    <property type="entry name" value="NAT_SF"/>
    <property type="match status" value="1"/>
</dbReference>
<dbReference type="InterPro" id="IPR000182">
    <property type="entry name" value="GNAT_dom"/>
</dbReference>
<dbReference type="PROSITE" id="PS51186">
    <property type="entry name" value="GNAT"/>
    <property type="match status" value="1"/>
</dbReference>
<dbReference type="EMBL" id="RPFJ01000011">
    <property type="protein sequence ID" value="RPD96509.1"/>
    <property type="molecule type" value="Genomic_DNA"/>
</dbReference>
<dbReference type="GO" id="GO:0016747">
    <property type="term" value="F:acyltransferase activity, transferring groups other than amino-acyl groups"/>
    <property type="evidence" value="ECO:0007669"/>
    <property type="project" value="InterPro"/>
</dbReference>
<dbReference type="Proteomes" id="UP000270856">
    <property type="component" value="Unassembled WGS sequence"/>
</dbReference>
<dbReference type="SUPFAM" id="SSF55729">
    <property type="entry name" value="Acyl-CoA N-acyltransferases (Nat)"/>
    <property type="match status" value="1"/>
</dbReference>